<dbReference type="InterPro" id="IPR051553">
    <property type="entry name" value="Ran_GTPase-activating"/>
</dbReference>
<keyword evidence="1" id="KW-0812">Transmembrane</keyword>
<dbReference type="AlphaFoldDB" id="A0A1I5VFR4"/>
<dbReference type="InterPro" id="IPR009091">
    <property type="entry name" value="RCC1/BLIP-II"/>
</dbReference>
<dbReference type="PANTHER" id="PTHR45982:SF3">
    <property type="entry name" value="F-BOX PROTEIN POF9"/>
    <property type="match status" value="1"/>
</dbReference>
<evidence type="ECO:0000313" key="2">
    <source>
        <dbReference type="EMBL" id="SFQ06319.1"/>
    </source>
</evidence>
<proteinExistence type="predicted"/>
<feature type="transmembrane region" description="Helical" evidence="1">
    <location>
        <begin position="24"/>
        <end position="42"/>
    </location>
</feature>
<keyword evidence="1" id="KW-1133">Transmembrane helix</keyword>
<reference evidence="3" key="1">
    <citation type="submission" date="2016-10" db="EMBL/GenBank/DDBJ databases">
        <authorList>
            <person name="Varghese N."/>
            <person name="Submissions S."/>
        </authorList>
    </citation>
    <scope>NUCLEOTIDE SEQUENCE [LARGE SCALE GENOMIC DNA]</scope>
    <source>
        <strain evidence="3">P18</strain>
    </source>
</reference>
<dbReference type="PANTHER" id="PTHR45982">
    <property type="entry name" value="REGULATOR OF CHROMOSOME CONDENSATION"/>
    <property type="match status" value="1"/>
</dbReference>
<evidence type="ECO:0008006" key="4">
    <source>
        <dbReference type="Google" id="ProtNLM"/>
    </source>
</evidence>
<name>A0A1I5VFR4_9FIRM</name>
<keyword evidence="1" id="KW-0472">Membrane</keyword>
<dbReference type="Gene3D" id="2.130.10.30">
    <property type="entry name" value="Regulator of chromosome condensation 1/beta-lactamase-inhibitor protein II"/>
    <property type="match status" value="1"/>
</dbReference>
<organism evidence="2 3">
    <name type="scientific">Butyrivibrio proteoclasticus</name>
    <dbReference type="NCBI Taxonomy" id="43305"/>
    <lineage>
        <taxon>Bacteria</taxon>
        <taxon>Bacillati</taxon>
        <taxon>Bacillota</taxon>
        <taxon>Clostridia</taxon>
        <taxon>Lachnospirales</taxon>
        <taxon>Lachnospiraceae</taxon>
        <taxon>Butyrivibrio</taxon>
    </lineage>
</organism>
<sequence length="397" mass="45208">MSIEDKDMSEIIESDFDEPDRKNWIAWAFTILCIAIGVVVLTKFIPAIIASDDAGTQEPLEDIVEVPVYYVENMDGLHLNDTDFDIANYYFRNEYEYNHYYIDDDNVLWGVGDNSDGQLGNGNRSSYESTPQKMAENVIHVDGAPFFVIYLTESGELYGVGANQNGLMGLENPYGREWIYYDDIVATTPVCLMSDVKYARASQSGIVALKNDGSVWWWGQIRNTSAKHPDDTIGCSYSEPTKMLDDAIYVTCGSFCMAAIKEDGTLWTWGNNTFGSCGYDSKNQDFIEEPVKVLDDVKMVWMDEVRFEKAKPYAESESAEGNDDYNYTYVTFAEKKDGSLYACGKYVDGKGSKIWDFKLYGDTLRTPEEYMDDGLHRPVELVYSDRFQRIQFKEKKD</sequence>
<dbReference type="Pfam" id="PF13540">
    <property type="entry name" value="RCC1_2"/>
    <property type="match status" value="1"/>
</dbReference>
<protein>
    <recommendedName>
        <fullName evidence="4">Regulator of chromosome condensation (RCC1) repeat-containing protein</fullName>
    </recommendedName>
</protein>
<dbReference type="Proteomes" id="UP000182624">
    <property type="component" value="Unassembled WGS sequence"/>
</dbReference>
<dbReference type="GO" id="GO:0005737">
    <property type="term" value="C:cytoplasm"/>
    <property type="evidence" value="ECO:0007669"/>
    <property type="project" value="TreeGrafter"/>
</dbReference>
<dbReference type="RefSeq" id="WP_074888743.1">
    <property type="nucleotide sequence ID" value="NZ_FOXO01000017.1"/>
</dbReference>
<dbReference type="GO" id="GO:0005085">
    <property type="term" value="F:guanyl-nucleotide exchange factor activity"/>
    <property type="evidence" value="ECO:0007669"/>
    <property type="project" value="TreeGrafter"/>
</dbReference>
<dbReference type="OrthoDB" id="27389at2"/>
<gene>
    <name evidence="2" type="ORF">SAMN04487928_11716</name>
</gene>
<evidence type="ECO:0000313" key="3">
    <source>
        <dbReference type="Proteomes" id="UP000182624"/>
    </source>
</evidence>
<dbReference type="EMBL" id="FOXO01000017">
    <property type="protein sequence ID" value="SFQ06319.1"/>
    <property type="molecule type" value="Genomic_DNA"/>
</dbReference>
<accession>A0A1I5VFR4</accession>
<evidence type="ECO:0000256" key="1">
    <source>
        <dbReference type="SAM" id="Phobius"/>
    </source>
</evidence>
<dbReference type="SUPFAM" id="SSF50985">
    <property type="entry name" value="RCC1/BLIP-II"/>
    <property type="match status" value="1"/>
</dbReference>
<keyword evidence="3" id="KW-1185">Reference proteome</keyword>